<dbReference type="Gene3D" id="2.40.50.100">
    <property type="match status" value="1"/>
</dbReference>
<feature type="domain" description="AprE-like beta-barrel" evidence="13">
    <location>
        <begin position="337"/>
        <end position="425"/>
    </location>
</feature>
<feature type="region of interest" description="Disordered" evidence="11">
    <location>
        <begin position="1"/>
        <end position="21"/>
    </location>
</feature>
<name>A0A0D0LZZ0_VARPD</name>
<evidence type="ECO:0000259" key="12">
    <source>
        <dbReference type="Pfam" id="PF25994"/>
    </source>
</evidence>
<proteinExistence type="inferred from homology"/>
<dbReference type="AlphaFoldDB" id="A0A0D0LZZ0"/>
<dbReference type="InterPro" id="IPR058982">
    <property type="entry name" value="Beta-barrel_AprE"/>
</dbReference>
<dbReference type="PANTHER" id="PTHR30386:SF17">
    <property type="entry name" value="ALKALINE PROTEASE SECRETION PROTEIN APRE"/>
    <property type="match status" value="1"/>
</dbReference>
<feature type="coiled-coil region" evidence="10">
    <location>
        <begin position="225"/>
        <end position="288"/>
    </location>
</feature>
<dbReference type="InterPro" id="IPR058781">
    <property type="entry name" value="HH_AprE-like"/>
</dbReference>
<reference evidence="14 15" key="1">
    <citation type="submission" date="2014-12" db="EMBL/GenBank/DDBJ databases">
        <title>16Stimator: statistical estimation of ribosomal gene copy numbers from draft genome assemblies.</title>
        <authorList>
            <person name="Perisin M.A."/>
            <person name="Vetter M."/>
            <person name="Gilbert J.A."/>
            <person name="Bergelson J."/>
        </authorList>
    </citation>
    <scope>NUCLEOTIDE SEQUENCE [LARGE SCALE GENOMIC DNA]</scope>
    <source>
        <strain evidence="14 15">MEDvA23</strain>
    </source>
</reference>
<keyword evidence="4 9" id="KW-1003">Cell membrane</keyword>
<keyword evidence="7 9" id="KW-1133">Transmembrane helix</keyword>
<dbReference type="OrthoDB" id="9775513at2"/>
<comment type="similarity">
    <text evidence="2 9">Belongs to the membrane fusion protein (MFP) (TC 8.A.1) family.</text>
</comment>
<evidence type="ECO:0000256" key="5">
    <source>
        <dbReference type="ARBA" id="ARBA00022519"/>
    </source>
</evidence>
<sequence>MTHAHAQALPLGSTKPKRKSTKQQIKGLVRLGLGTVFAIVVPVAMWVGLAPLAMAVVAPAHVKVDLNRRPVQHLEGGIVRQVLVRDGQQVKEGQPLVVFADVGMDADRNRLTYRLAVERTALERLEAEQRRAEKLVFSEALQAEALRDARLQDAMAKETALFSARRHSLQSELALMRMLRQKVQQEIGSLEAQGVKAQESLALQHRDLQANRDLVQEGFVSNARINQMEASVADYTAKLEERRSELARGHGRLVDADIKSNSIVNEYLRSASDQLKSAVTRVSEIEQELRKSDDATTRQVVLAPAAGEIIDLKFTSPGAVVRPGEAIAEIVPSNTALMIEAQIRPEEVNNVLIGQSARIKFTAFKYRNATMVKGKVTYVSGDRFTDKTTQMPYYAVSILADAESVEAVGDLKMQAGMPAEVYIEGGFQTALQYLLEPITSTLRRAARQM</sequence>
<dbReference type="Pfam" id="PF26002">
    <property type="entry name" value="Beta-barrel_AprE"/>
    <property type="match status" value="1"/>
</dbReference>
<evidence type="ECO:0000256" key="10">
    <source>
        <dbReference type="SAM" id="Coils"/>
    </source>
</evidence>
<dbReference type="GO" id="GO:0005886">
    <property type="term" value="C:plasma membrane"/>
    <property type="evidence" value="ECO:0007669"/>
    <property type="project" value="UniProtKB-SubCell"/>
</dbReference>
<feature type="transmembrane region" description="Helical" evidence="9">
    <location>
        <begin position="27"/>
        <end position="49"/>
    </location>
</feature>
<dbReference type="SUPFAM" id="SSF111369">
    <property type="entry name" value="HlyD-like secretion proteins"/>
    <property type="match status" value="1"/>
</dbReference>
<evidence type="ECO:0000256" key="2">
    <source>
        <dbReference type="ARBA" id="ARBA00009477"/>
    </source>
</evidence>
<comment type="subcellular location">
    <subcellularLocation>
        <location evidence="1 9">Cell inner membrane</location>
        <topology evidence="1 9">Single-pass membrane protein</topology>
    </subcellularLocation>
</comment>
<dbReference type="InterPro" id="IPR010129">
    <property type="entry name" value="T1SS_HlyD"/>
</dbReference>
<dbReference type="Gene3D" id="1.10.287.470">
    <property type="entry name" value="Helix hairpin bin"/>
    <property type="match status" value="1"/>
</dbReference>
<evidence type="ECO:0000256" key="8">
    <source>
        <dbReference type="ARBA" id="ARBA00023136"/>
    </source>
</evidence>
<dbReference type="InterPro" id="IPR050739">
    <property type="entry name" value="MFP"/>
</dbReference>
<dbReference type="NCBIfam" id="TIGR01843">
    <property type="entry name" value="type_I_hlyD"/>
    <property type="match status" value="1"/>
</dbReference>
<gene>
    <name evidence="14" type="ORF">RT97_23240</name>
</gene>
<evidence type="ECO:0000259" key="13">
    <source>
        <dbReference type="Pfam" id="PF26002"/>
    </source>
</evidence>
<dbReference type="Proteomes" id="UP000032067">
    <property type="component" value="Unassembled WGS sequence"/>
</dbReference>
<evidence type="ECO:0000256" key="11">
    <source>
        <dbReference type="SAM" id="MobiDB-lite"/>
    </source>
</evidence>
<accession>A0A0D0LZZ0</accession>
<dbReference type="RefSeq" id="WP_052810733.1">
    <property type="nucleotide sequence ID" value="NZ_JXQQ01000065.1"/>
</dbReference>
<comment type="caution">
    <text evidence="14">The sequence shown here is derived from an EMBL/GenBank/DDBJ whole genome shotgun (WGS) entry which is preliminary data.</text>
</comment>
<keyword evidence="10" id="KW-0175">Coiled coil</keyword>
<keyword evidence="6 9" id="KW-0812">Transmembrane</keyword>
<dbReference type="PANTHER" id="PTHR30386">
    <property type="entry name" value="MEMBRANE FUSION SUBUNIT OF EMRAB-TOLC MULTIDRUG EFFLUX PUMP"/>
    <property type="match status" value="1"/>
</dbReference>
<keyword evidence="8 9" id="KW-0472">Membrane</keyword>
<organism evidence="14 15">
    <name type="scientific">Variovorax paradoxus</name>
    <dbReference type="NCBI Taxonomy" id="34073"/>
    <lineage>
        <taxon>Bacteria</taxon>
        <taxon>Pseudomonadati</taxon>
        <taxon>Pseudomonadota</taxon>
        <taxon>Betaproteobacteria</taxon>
        <taxon>Burkholderiales</taxon>
        <taxon>Comamonadaceae</taxon>
        <taxon>Variovorax</taxon>
    </lineage>
</organism>
<dbReference type="Gene3D" id="2.40.30.170">
    <property type="match status" value="1"/>
</dbReference>
<dbReference type="GO" id="GO:0015031">
    <property type="term" value="P:protein transport"/>
    <property type="evidence" value="ECO:0007669"/>
    <property type="project" value="InterPro"/>
</dbReference>
<feature type="coiled-coil region" evidence="10">
    <location>
        <begin position="108"/>
        <end position="135"/>
    </location>
</feature>
<dbReference type="EMBL" id="JXQQ01000065">
    <property type="protein sequence ID" value="KIQ25686.1"/>
    <property type="molecule type" value="Genomic_DNA"/>
</dbReference>
<evidence type="ECO:0000256" key="9">
    <source>
        <dbReference type="RuleBase" id="RU365093"/>
    </source>
</evidence>
<evidence type="ECO:0000256" key="6">
    <source>
        <dbReference type="ARBA" id="ARBA00022692"/>
    </source>
</evidence>
<keyword evidence="5 9" id="KW-0997">Cell inner membrane</keyword>
<evidence type="ECO:0000256" key="4">
    <source>
        <dbReference type="ARBA" id="ARBA00022475"/>
    </source>
</evidence>
<protein>
    <recommendedName>
        <fullName evidence="9">Membrane fusion protein (MFP) family protein</fullName>
    </recommendedName>
</protein>
<keyword evidence="3 9" id="KW-0813">Transport</keyword>
<evidence type="ECO:0000313" key="15">
    <source>
        <dbReference type="Proteomes" id="UP000032067"/>
    </source>
</evidence>
<feature type="domain" description="AprE-like long alpha-helical hairpin" evidence="12">
    <location>
        <begin position="105"/>
        <end position="294"/>
    </location>
</feature>
<dbReference type="Pfam" id="PF25994">
    <property type="entry name" value="HH_AprE"/>
    <property type="match status" value="1"/>
</dbReference>
<evidence type="ECO:0000256" key="1">
    <source>
        <dbReference type="ARBA" id="ARBA00004377"/>
    </source>
</evidence>
<evidence type="ECO:0000256" key="7">
    <source>
        <dbReference type="ARBA" id="ARBA00022989"/>
    </source>
</evidence>
<evidence type="ECO:0000313" key="14">
    <source>
        <dbReference type="EMBL" id="KIQ25686.1"/>
    </source>
</evidence>
<dbReference type="PRINTS" id="PR01490">
    <property type="entry name" value="RTXTOXIND"/>
</dbReference>
<evidence type="ECO:0000256" key="3">
    <source>
        <dbReference type="ARBA" id="ARBA00022448"/>
    </source>
</evidence>